<dbReference type="Proteomes" id="UP000435323">
    <property type="component" value="Unassembled WGS sequence"/>
</dbReference>
<dbReference type="AlphaFoldDB" id="A0A6I3Y607"/>
<organism evidence="1 2">
    <name type="scientific">Aliivibrio fischeri</name>
    <name type="common">Vibrio fischeri</name>
    <dbReference type="NCBI Taxonomy" id="668"/>
    <lineage>
        <taxon>Bacteria</taxon>
        <taxon>Pseudomonadati</taxon>
        <taxon>Pseudomonadota</taxon>
        <taxon>Gammaproteobacteria</taxon>
        <taxon>Vibrionales</taxon>
        <taxon>Vibrionaceae</taxon>
        <taxon>Aliivibrio</taxon>
    </lineage>
</organism>
<evidence type="ECO:0000313" key="1">
    <source>
        <dbReference type="EMBL" id="MUK46353.1"/>
    </source>
</evidence>
<comment type="caution">
    <text evidence="1">The sequence shown here is derived from an EMBL/GenBank/DDBJ whole genome shotgun (WGS) entry which is preliminary data.</text>
</comment>
<dbReference type="RefSeq" id="WP_063653561.1">
    <property type="nucleotide sequence ID" value="NZ_LTZF01000016.1"/>
</dbReference>
<evidence type="ECO:0000313" key="2">
    <source>
        <dbReference type="Proteomes" id="UP000435323"/>
    </source>
</evidence>
<sequence length="48" mass="5566">MKSNTKKTGYPQKEASISNGLTAEERDFLYKVFCFPFNQTSKKEDTEK</sequence>
<dbReference type="EMBL" id="WOBO01000015">
    <property type="protein sequence ID" value="MUK46353.1"/>
    <property type="molecule type" value="Genomic_DNA"/>
</dbReference>
<protein>
    <submittedName>
        <fullName evidence="1">Uncharacterized protein</fullName>
    </submittedName>
</protein>
<gene>
    <name evidence="1" type="ORF">GNP77_13265</name>
</gene>
<proteinExistence type="predicted"/>
<reference evidence="1 2" key="1">
    <citation type="submission" date="2019-11" db="EMBL/GenBank/DDBJ databases">
        <title>Using colonization assays and comparative genomics to discover symbiosis behaviors and factors in Vibrio fischeri.</title>
        <authorList>
            <person name="Bongrand C."/>
            <person name="Moriano-Gutierrez S."/>
            <person name="Arevalo P."/>
            <person name="Mcfall-Ngai M."/>
            <person name="Visick K."/>
            <person name="Polz M.F."/>
            <person name="Ruby E.G."/>
        </authorList>
    </citation>
    <scope>NUCLEOTIDE SEQUENCE [LARGE SCALE GENOMIC DNA]</scope>
    <source>
        <strain evidence="2">emors.3.2</strain>
    </source>
</reference>
<name>A0A6I3Y607_ALIFS</name>
<accession>A0A6I3Y607</accession>